<accession>B2FHZ6</accession>
<dbReference type="EMBL" id="AM743169">
    <property type="protein sequence ID" value="CAQ47510.1"/>
    <property type="molecule type" value="Genomic_DNA"/>
</dbReference>
<feature type="chain" id="PRO_5002775768" evidence="1">
    <location>
        <begin position="34"/>
        <end position="280"/>
    </location>
</feature>
<feature type="signal peptide" evidence="1">
    <location>
        <begin position="1"/>
        <end position="33"/>
    </location>
</feature>
<dbReference type="SUPFAM" id="SSF56935">
    <property type="entry name" value="Porins"/>
    <property type="match status" value="1"/>
</dbReference>
<dbReference type="Proteomes" id="UP000008840">
    <property type="component" value="Chromosome"/>
</dbReference>
<evidence type="ECO:0000256" key="1">
    <source>
        <dbReference type="SAM" id="SignalP"/>
    </source>
</evidence>
<gene>
    <name evidence="2" type="ordered locus">Smlt4119</name>
</gene>
<sequence length="280" mass="30938">MNHCKDSSMRPVPTLLALSLLAAGASFANAAHAAEGDDRFAIRLGAMNIDSDNTLRGSTTVAGQDISLNQDFKLGGKEWEPRIDGMFRISNRQRLLFNYFKYDKDRRETLDQGISFGGENVPAGSFVKGELKYQVASLVYDYSVVDTDTFDLGLQIGGEYAKVSTKGYADLGTVYEGQFLDEKADGVAPVVGARMTFTPSERWMITLQGQYLNTRWGSFDDYKGDLSRANAIVDYRFTKNFGVFAGYDWFKLDVDKKGSDGTVGLKQEFKGPVAGISFVF</sequence>
<evidence type="ECO:0000313" key="3">
    <source>
        <dbReference type="Proteomes" id="UP000008840"/>
    </source>
</evidence>
<keyword evidence="3" id="KW-1185">Reference proteome</keyword>
<dbReference type="EnsemblBacteria" id="CAQ47510">
    <property type="protein sequence ID" value="CAQ47510"/>
    <property type="gene ID" value="Smlt4119"/>
</dbReference>
<keyword evidence="1" id="KW-0732">Signal</keyword>
<protein>
    <submittedName>
        <fullName evidence="2">Uncharacterized protein</fullName>
    </submittedName>
</protein>
<organism evidence="2 3">
    <name type="scientific">Stenotrophomonas maltophilia (strain K279a)</name>
    <dbReference type="NCBI Taxonomy" id="522373"/>
    <lineage>
        <taxon>Bacteria</taxon>
        <taxon>Pseudomonadati</taxon>
        <taxon>Pseudomonadota</taxon>
        <taxon>Gammaproteobacteria</taxon>
        <taxon>Lysobacterales</taxon>
        <taxon>Lysobacteraceae</taxon>
        <taxon>Stenotrophomonas</taxon>
        <taxon>Stenotrophomonas maltophilia group</taxon>
    </lineage>
</organism>
<dbReference type="KEGG" id="sml:Smlt4119"/>
<proteinExistence type="predicted"/>
<reference evidence="2" key="1">
    <citation type="journal article" date="2008" name="Genome Biol.">
        <title>The complete genome, comparative and functional analysis of Stenotrophomonas maltophilia reveals an organism heavily shielded by drug resistance determinants.</title>
        <authorList>
            <person name="Crossman L.C."/>
            <person name="Gould V.C."/>
            <person name="Dow J.M."/>
            <person name="Vernikos G.S."/>
            <person name="Okazaki A."/>
            <person name="Sebaihia M."/>
            <person name="Saunders D."/>
            <person name="Arrowsmith C."/>
            <person name="Carver T."/>
            <person name="Peters N."/>
            <person name="Adlem E."/>
            <person name="Kerhornou A."/>
            <person name="Lord A."/>
            <person name="Murphy L."/>
            <person name="Seeger K."/>
            <person name="Squares R."/>
            <person name="Rutter S."/>
            <person name="Quail M.A."/>
            <person name="Rajandream M.A."/>
            <person name="Harris D."/>
            <person name="Churcher C."/>
            <person name="Bentley S.D."/>
            <person name="Parkhill J."/>
            <person name="Thomson N.R."/>
            <person name="Avison M.B."/>
        </authorList>
    </citation>
    <scope>NUCLEOTIDE SEQUENCE [LARGE SCALE GENOMIC DNA]</scope>
    <source>
        <strain evidence="2">K279a</strain>
    </source>
</reference>
<dbReference type="AlphaFoldDB" id="B2FHZ6"/>
<dbReference type="eggNOG" id="COG3637">
    <property type="taxonomic scope" value="Bacteria"/>
</dbReference>
<name>B2FHZ6_STRMK</name>
<dbReference type="HOGENOM" id="CLU_1030359_0_0_6"/>
<evidence type="ECO:0000313" key="2">
    <source>
        <dbReference type="EMBL" id="CAQ47510.1"/>
    </source>
</evidence>